<dbReference type="PANTHER" id="PTHR43011:SF1">
    <property type="entry name" value="IRON-SULFUR CLUSTER ASSEMBLY 2 HOMOLOG, MITOCHONDRIAL"/>
    <property type="match status" value="1"/>
</dbReference>
<dbReference type="GO" id="GO:0051537">
    <property type="term" value="F:2 iron, 2 sulfur cluster binding"/>
    <property type="evidence" value="ECO:0007669"/>
    <property type="project" value="TreeGrafter"/>
</dbReference>
<dbReference type="EMBL" id="MRCE01000016">
    <property type="protein sequence ID" value="OKH36421.1"/>
    <property type="molecule type" value="Genomic_DNA"/>
</dbReference>
<name>A0A1U7IH92_9CYAN</name>
<proteinExistence type="predicted"/>
<dbReference type="Proteomes" id="UP000185860">
    <property type="component" value="Unassembled WGS sequence"/>
</dbReference>
<evidence type="ECO:0000313" key="2">
    <source>
        <dbReference type="EMBL" id="OKH36421.1"/>
    </source>
</evidence>
<dbReference type="GO" id="GO:0051539">
    <property type="term" value="F:4 iron, 4 sulfur cluster binding"/>
    <property type="evidence" value="ECO:0007669"/>
    <property type="project" value="TreeGrafter"/>
</dbReference>
<evidence type="ECO:0000259" key="1">
    <source>
        <dbReference type="Pfam" id="PF01521"/>
    </source>
</evidence>
<dbReference type="RefSeq" id="WP_073594777.1">
    <property type="nucleotide sequence ID" value="NZ_MRCE01000016.1"/>
</dbReference>
<protein>
    <recommendedName>
        <fullName evidence="1">Core domain-containing protein</fullName>
    </recommendedName>
</protein>
<feature type="domain" description="Core" evidence="1">
    <location>
        <begin position="2"/>
        <end position="103"/>
    </location>
</feature>
<dbReference type="GO" id="GO:0016226">
    <property type="term" value="P:iron-sulfur cluster assembly"/>
    <property type="evidence" value="ECO:0007669"/>
    <property type="project" value="InterPro"/>
</dbReference>
<dbReference type="Gene3D" id="2.60.300.12">
    <property type="entry name" value="HesB-like domain"/>
    <property type="match status" value="1"/>
</dbReference>
<dbReference type="PANTHER" id="PTHR43011">
    <property type="entry name" value="IRON-SULFUR CLUSTER ASSEMBLY 2 HOMOLOG, MITOCHONDRIAL"/>
    <property type="match status" value="1"/>
</dbReference>
<sequence length="116" mass="12616">MINLSKAAASEIKRLIAKQVQANSMFRLGVQSGGCAGIYYTLEFDSTITSKDQVYDCQGIKILVEETSLKYIDGLTLDYTEDLMGGGFRFHNPNASSSCGCGNSFSVIDINQLKSI</sequence>
<gene>
    <name evidence="2" type="ORF">NIES2119_17430</name>
</gene>
<reference evidence="2 3" key="1">
    <citation type="submission" date="2016-11" db="EMBL/GenBank/DDBJ databases">
        <title>Draft Genome Sequences of Nine Cyanobacterial Strains from Diverse Habitats.</title>
        <authorList>
            <person name="Zhu T."/>
            <person name="Hou S."/>
            <person name="Lu X."/>
            <person name="Hess W.R."/>
        </authorList>
    </citation>
    <scope>NUCLEOTIDE SEQUENCE [LARGE SCALE GENOMIC DNA]</scope>
    <source>
        <strain evidence="2 3">IAM M-71</strain>
    </source>
</reference>
<dbReference type="InterPro" id="IPR016092">
    <property type="entry name" value="ATAP"/>
</dbReference>
<dbReference type="NCBIfam" id="TIGR00049">
    <property type="entry name" value="iron-sulfur cluster assembly accessory protein"/>
    <property type="match status" value="1"/>
</dbReference>
<comment type="caution">
    <text evidence="2">The sequence shown here is derived from an EMBL/GenBank/DDBJ whole genome shotgun (WGS) entry which is preliminary data.</text>
</comment>
<dbReference type="Pfam" id="PF01521">
    <property type="entry name" value="Fe-S_biosyn"/>
    <property type="match status" value="1"/>
</dbReference>
<dbReference type="GO" id="GO:0005506">
    <property type="term" value="F:iron ion binding"/>
    <property type="evidence" value="ECO:0007669"/>
    <property type="project" value="TreeGrafter"/>
</dbReference>
<dbReference type="STRING" id="454136.NIES2119_17430"/>
<organism evidence="2 3">
    <name type="scientific">[Phormidium ambiguum] IAM M-71</name>
    <dbReference type="NCBI Taxonomy" id="454136"/>
    <lineage>
        <taxon>Bacteria</taxon>
        <taxon>Bacillati</taxon>
        <taxon>Cyanobacteriota</taxon>
        <taxon>Cyanophyceae</taxon>
        <taxon>Oscillatoriophycideae</taxon>
        <taxon>Aerosakkonematales</taxon>
        <taxon>Aerosakkonemataceae</taxon>
        <taxon>Floridanema</taxon>
    </lineage>
</organism>
<dbReference type="InterPro" id="IPR017870">
    <property type="entry name" value="FeS_cluster_insertion_CS"/>
</dbReference>
<dbReference type="AlphaFoldDB" id="A0A1U7IH92"/>
<dbReference type="SUPFAM" id="SSF89360">
    <property type="entry name" value="HesB-like domain"/>
    <property type="match status" value="1"/>
</dbReference>
<dbReference type="InterPro" id="IPR000361">
    <property type="entry name" value="ATAP_core_dom"/>
</dbReference>
<dbReference type="InterPro" id="IPR035903">
    <property type="entry name" value="HesB-like_dom_sf"/>
</dbReference>
<dbReference type="PROSITE" id="PS01152">
    <property type="entry name" value="HESB"/>
    <property type="match status" value="1"/>
</dbReference>
<accession>A0A1U7IH92</accession>
<evidence type="ECO:0000313" key="3">
    <source>
        <dbReference type="Proteomes" id="UP000185860"/>
    </source>
</evidence>
<dbReference type="OrthoDB" id="9801228at2"/>